<keyword evidence="3" id="KW-1185">Reference proteome</keyword>
<dbReference type="Proteomes" id="UP000534783">
    <property type="component" value="Unassembled WGS sequence"/>
</dbReference>
<dbReference type="PIRSF" id="PIRSF026509">
    <property type="entry name" value="UCP026509"/>
    <property type="match status" value="1"/>
</dbReference>
<organism evidence="2 3">
    <name type="scientific">Candidatus Manganitrophus noduliformans</name>
    <dbReference type="NCBI Taxonomy" id="2606439"/>
    <lineage>
        <taxon>Bacteria</taxon>
        <taxon>Pseudomonadati</taxon>
        <taxon>Nitrospirota</taxon>
        <taxon>Nitrospiria</taxon>
        <taxon>Candidatus Troglogloeales</taxon>
        <taxon>Candidatus Manganitrophaceae</taxon>
        <taxon>Candidatus Manganitrophus</taxon>
    </lineage>
</organism>
<dbReference type="PANTHER" id="PTHR31721">
    <property type="entry name" value="OS06G0710300 PROTEIN"/>
    <property type="match status" value="1"/>
</dbReference>
<reference evidence="2 3" key="1">
    <citation type="journal article" date="2020" name="Nature">
        <title>Bacterial chemolithoautotrophy via manganese oxidation.</title>
        <authorList>
            <person name="Yu H."/>
            <person name="Leadbetter J.R."/>
        </authorList>
    </citation>
    <scope>NUCLEOTIDE SEQUENCE [LARGE SCALE GENOMIC DNA]</scope>
    <source>
        <strain evidence="2 3">Mn-1</strain>
    </source>
</reference>
<name>A0A7X6DQU8_9BACT</name>
<sequence>MEKLFETLLWRSRFIVILAVVASLVSSFILFVIATIDVGWLVVKTAAYLVGSSGGEGYDAFHSNVISHVITAIDDYLLATVLLIFSLGLYELFISKIKQAEEDTQSSSRILLIKTLDDLKDRLAKVILMILIVSFFKNVVHTKFDNPLNILYLGFGILMVALALYFTNKSGHHGD</sequence>
<evidence type="ECO:0000256" key="1">
    <source>
        <dbReference type="SAM" id="Phobius"/>
    </source>
</evidence>
<dbReference type="InterPro" id="IPR005134">
    <property type="entry name" value="UPF0114"/>
</dbReference>
<dbReference type="AlphaFoldDB" id="A0A7X6DQU8"/>
<keyword evidence="1" id="KW-1133">Transmembrane helix</keyword>
<protein>
    <submittedName>
        <fullName evidence="2">YqhA family protein</fullName>
    </submittedName>
</protein>
<evidence type="ECO:0000313" key="2">
    <source>
        <dbReference type="EMBL" id="NKE71403.1"/>
    </source>
</evidence>
<dbReference type="EMBL" id="VTOW01000002">
    <property type="protein sequence ID" value="NKE71403.1"/>
    <property type="molecule type" value="Genomic_DNA"/>
</dbReference>
<gene>
    <name evidence="2" type="ORF">MNODULE_11695</name>
</gene>
<proteinExistence type="predicted"/>
<evidence type="ECO:0000313" key="3">
    <source>
        <dbReference type="Proteomes" id="UP000534783"/>
    </source>
</evidence>
<dbReference type="PANTHER" id="PTHR31721:SF4">
    <property type="entry name" value="OS06G0710300 PROTEIN"/>
    <property type="match status" value="1"/>
</dbReference>
<feature type="transmembrane region" description="Helical" evidence="1">
    <location>
        <begin position="76"/>
        <end position="94"/>
    </location>
</feature>
<feature type="transmembrane region" description="Helical" evidence="1">
    <location>
        <begin position="12"/>
        <end position="36"/>
    </location>
</feature>
<keyword evidence="1" id="KW-0812">Transmembrane</keyword>
<feature type="transmembrane region" description="Helical" evidence="1">
    <location>
        <begin position="150"/>
        <end position="167"/>
    </location>
</feature>
<dbReference type="Pfam" id="PF03350">
    <property type="entry name" value="UPF0114"/>
    <property type="match status" value="1"/>
</dbReference>
<keyword evidence="1" id="KW-0472">Membrane</keyword>
<accession>A0A7X6DQU8</accession>
<comment type="caution">
    <text evidence="2">The sequence shown here is derived from an EMBL/GenBank/DDBJ whole genome shotgun (WGS) entry which is preliminary data.</text>
</comment>